<proteinExistence type="predicted"/>
<feature type="transmembrane region" description="Helical" evidence="1">
    <location>
        <begin position="134"/>
        <end position="158"/>
    </location>
</feature>
<dbReference type="EMBL" id="ML179133">
    <property type="protein sequence ID" value="THU98644.1"/>
    <property type="molecule type" value="Genomic_DNA"/>
</dbReference>
<accession>A0A4S8M8G0</accession>
<keyword evidence="1" id="KW-1133">Transmembrane helix</keyword>
<reference evidence="2 3" key="1">
    <citation type="journal article" date="2019" name="Nat. Ecol. Evol.">
        <title>Megaphylogeny resolves global patterns of mushroom evolution.</title>
        <authorList>
            <person name="Varga T."/>
            <person name="Krizsan K."/>
            <person name="Foldi C."/>
            <person name="Dima B."/>
            <person name="Sanchez-Garcia M."/>
            <person name="Sanchez-Ramirez S."/>
            <person name="Szollosi G.J."/>
            <person name="Szarkandi J.G."/>
            <person name="Papp V."/>
            <person name="Albert L."/>
            <person name="Andreopoulos W."/>
            <person name="Angelini C."/>
            <person name="Antonin V."/>
            <person name="Barry K.W."/>
            <person name="Bougher N.L."/>
            <person name="Buchanan P."/>
            <person name="Buyck B."/>
            <person name="Bense V."/>
            <person name="Catcheside P."/>
            <person name="Chovatia M."/>
            <person name="Cooper J."/>
            <person name="Damon W."/>
            <person name="Desjardin D."/>
            <person name="Finy P."/>
            <person name="Geml J."/>
            <person name="Haridas S."/>
            <person name="Hughes K."/>
            <person name="Justo A."/>
            <person name="Karasinski D."/>
            <person name="Kautmanova I."/>
            <person name="Kiss B."/>
            <person name="Kocsube S."/>
            <person name="Kotiranta H."/>
            <person name="LaButti K.M."/>
            <person name="Lechner B.E."/>
            <person name="Liimatainen K."/>
            <person name="Lipzen A."/>
            <person name="Lukacs Z."/>
            <person name="Mihaltcheva S."/>
            <person name="Morgado L.N."/>
            <person name="Niskanen T."/>
            <person name="Noordeloos M.E."/>
            <person name="Ohm R.A."/>
            <person name="Ortiz-Santana B."/>
            <person name="Ovrebo C."/>
            <person name="Racz N."/>
            <person name="Riley R."/>
            <person name="Savchenko A."/>
            <person name="Shiryaev A."/>
            <person name="Soop K."/>
            <person name="Spirin V."/>
            <person name="Szebenyi C."/>
            <person name="Tomsovsky M."/>
            <person name="Tulloss R.E."/>
            <person name="Uehling J."/>
            <person name="Grigoriev I.V."/>
            <person name="Vagvolgyi C."/>
            <person name="Papp T."/>
            <person name="Martin F.M."/>
            <person name="Miettinen O."/>
            <person name="Hibbett D.S."/>
            <person name="Nagy L.G."/>
        </authorList>
    </citation>
    <scope>NUCLEOTIDE SEQUENCE [LARGE SCALE GENOMIC DNA]</scope>
    <source>
        <strain evidence="2 3">CBS 962.96</strain>
    </source>
</reference>
<feature type="transmembrane region" description="Helical" evidence="1">
    <location>
        <begin position="52"/>
        <end position="72"/>
    </location>
</feature>
<feature type="transmembrane region" description="Helical" evidence="1">
    <location>
        <begin position="20"/>
        <end position="45"/>
    </location>
</feature>
<keyword evidence="1" id="KW-0812">Transmembrane</keyword>
<organism evidence="2 3">
    <name type="scientific">Dendrothele bispora (strain CBS 962.96)</name>
    <dbReference type="NCBI Taxonomy" id="1314807"/>
    <lineage>
        <taxon>Eukaryota</taxon>
        <taxon>Fungi</taxon>
        <taxon>Dikarya</taxon>
        <taxon>Basidiomycota</taxon>
        <taxon>Agaricomycotina</taxon>
        <taxon>Agaricomycetes</taxon>
        <taxon>Agaricomycetidae</taxon>
        <taxon>Agaricales</taxon>
        <taxon>Agaricales incertae sedis</taxon>
        <taxon>Dendrothele</taxon>
    </lineage>
</organism>
<feature type="transmembrane region" description="Helical" evidence="1">
    <location>
        <begin position="228"/>
        <end position="248"/>
    </location>
</feature>
<dbReference type="AlphaFoldDB" id="A0A4S8M8G0"/>
<keyword evidence="1" id="KW-0472">Membrane</keyword>
<dbReference type="OrthoDB" id="3039972at2759"/>
<keyword evidence="3" id="KW-1185">Reference proteome</keyword>
<evidence type="ECO:0000256" key="1">
    <source>
        <dbReference type="SAM" id="Phobius"/>
    </source>
</evidence>
<protein>
    <recommendedName>
        <fullName evidence="4">G-protein coupled receptors family 1 profile domain-containing protein</fullName>
    </recommendedName>
</protein>
<evidence type="ECO:0008006" key="4">
    <source>
        <dbReference type="Google" id="ProtNLM"/>
    </source>
</evidence>
<gene>
    <name evidence="2" type="ORF">K435DRAFT_838055</name>
</gene>
<feature type="transmembrane region" description="Helical" evidence="1">
    <location>
        <begin position="185"/>
        <end position="208"/>
    </location>
</feature>
<dbReference type="Proteomes" id="UP000297245">
    <property type="component" value="Unassembled WGS sequence"/>
</dbReference>
<evidence type="ECO:0000313" key="2">
    <source>
        <dbReference type="EMBL" id="THU98644.1"/>
    </source>
</evidence>
<feature type="transmembrane region" description="Helical" evidence="1">
    <location>
        <begin position="107"/>
        <end position="128"/>
    </location>
</feature>
<evidence type="ECO:0000313" key="3">
    <source>
        <dbReference type="Proteomes" id="UP000297245"/>
    </source>
</evidence>
<sequence length="335" mass="36924">MPLPFNCKDDLVCVLLNPTFIPLVMTIFLYGIYTIMFLISVYFLVNHQKIGLKFYLITLCITFLLATANAVLSAPWEMLSYAIAFSSSSATNYYCDLFKSIQGASKIIYIVSNCITDIVLMFRCYLVWASNKKLLVLLVIGSIGNNAFALFASIFFLIKSGPEDVIYKSASMSSMSKDVFDYPRIWFLYINSSVNLVISGLIAGRIWYINHKAQRILPSTISKRYKSVIFIVLESGSFYSISILLCALTTELISEPSLTPINNYAILNQVAGIASTMIIVKAGLEGVNTESAEETVSYSLGSNLGQIANDVEMGKSESSVAQSAVGNVVDIGREE</sequence>
<name>A0A4S8M8G0_DENBC</name>